<sequence length="98" mass="11334">MKTISRQCIWIAYNVRVILSVSEIVAELREPGQSGRSGNGRNRDPVPSTECDRRASPYDPAVHQWNYRSNRQEAYGLPCSRRPFHEKMNRSGPCVRRM</sequence>
<gene>
    <name evidence="2" type="ORF">MARPO_0143s0018</name>
</gene>
<reference evidence="3" key="1">
    <citation type="journal article" date="2017" name="Cell">
        <title>Insights into land plant evolution garnered from the Marchantia polymorpha genome.</title>
        <authorList>
            <person name="Bowman J.L."/>
            <person name="Kohchi T."/>
            <person name="Yamato K.T."/>
            <person name="Jenkins J."/>
            <person name="Shu S."/>
            <person name="Ishizaki K."/>
            <person name="Yamaoka S."/>
            <person name="Nishihama R."/>
            <person name="Nakamura Y."/>
            <person name="Berger F."/>
            <person name="Adam C."/>
            <person name="Aki S.S."/>
            <person name="Althoff F."/>
            <person name="Araki T."/>
            <person name="Arteaga-Vazquez M.A."/>
            <person name="Balasubrmanian S."/>
            <person name="Barry K."/>
            <person name="Bauer D."/>
            <person name="Boehm C.R."/>
            <person name="Briginshaw L."/>
            <person name="Caballero-Perez J."/>
            <person name="Catarino B."/>
            <person name="Chen F."/>
            <person name="Chiyoda S."/>
            <person name="Chovatia M."/>
            <person name="Davies K.M."/>
            <person name="Delmans M."/>
            <person name="Demura T."/>
            <person name="Dierschke T."/>
            <person name="Dolan L."/>
            <person name="Dorantes-Acosta A.E."/>
            <person name="Eklund D.M."/>
            <person name="Florent S.N."/>
            <person name="Flores-Sandoval E."/>
            <person name="Fujiyama A."/>
            <person name="Fukuzawa H."/>
            <person name="Galik B."/>
            <person name="Grimanelli D."/>
            <person name="Grimwood J."/>
            <person name="Grossniklaus U."/>
            <person name="Hamada T."/>
            <person name="Haseloff J."/>
            <person name="Hetherington A.J."/>
            <person name="Higo A."/>
            <person name="Hirakawa Y."/>
            <person name="Hundley H.N."/>
            <person name="Ikeda Y."/>
            <person name="Inoue K."/>
            <person name="Inoue S.I."/>
            <person name="Ishida S."/>
            <person name="Jia Q."/>
            <person name="Kakita M."/>
            <person name="Kanazawa T."/>
            <person name="Kawai Y."/>
            <person name="Kawashima T."/>
            <person name="Kennedy M."/>
            <person name="Kinose K."/>
            <person name="Kinoshita T."/>
            <person name="Kohara Y."/>
            <person name="Koide E."/>
            <person name="Komatsu K."/>
            <person name="Kopischke S."/>
            <person name="Kubo M."/>
            <person name="Kyozuka J."/>
            <person name="Lagercrantz U."/>
            <person name="Lin S.S."/>
            <person name="Lindquist E."/>
            <person name="Lipzen A.M."/>
            <person name="Lu C.W."/>
            <person name="De Luna E."/>
            <person name="Martienssen R.A."/>
            <person name="Minamino N."/>
            <person name="Mizutani M."/>
            <person name="Mizutani M."/>
            <person name="Mochizuki N."/>
            <person name="Monte I."/>
            <person name="Mosher R."/>
            <person name="Nagasaki H."/>
            <person name="Nakagami H."/>
            <person name="Naramoto S."/>
            <person name="Nishitani K."/>
            <person name="Ohtani M."/>
            <person name="Okamoto T."/>
            <person name="Okumura M."/>
            <person name="Phillips J."/>
            <person name="Pollak B."/>
            <person name="Reinders A."/>
            <person name="Rovekamp M."/>
            <person name="Sano R."/>
            <person name="Sawa S."/>
            <person name="Schmid M.W."/>
            <person name="Shirakawa M."/>
            <person name="Solano R."/>
            <person name="Spunde A."/>
            <person name="Suetsugu N."/>
            <person name="Sugano S."/>
            <person name="Sugiyama A."/>
            <person name="Sun R."/>
            <person name="Suzuki Y."/>
            <person name="Takenaka M."/>
            <person name="Takezawa D."/>
            <person name="Tomogane H."/>
            <person name="Tsuzuki M."/>
            <person name="Ueda T."/>
            <person name="Umeda M."/>
            <person name="Ward J.M."/>
            <person name="Watanabe Y."/>
            <person name="Yazaki K."/>
            <person name="Yokoyama R."/>
            <person name="Yoshitake Y."/>
            <person name="Yotsui I."/>
            <person name="Zachgo S."/>
            <person name="Schmutz J."/>
        </authorList>
    </citation>
    <scope>NUCLEOTIDE SEQUENCE [LARGE SCALE GENOMIC DNA]</scope>
    <source>
        <strain evidence="3">Tak-1</strain>
    </source>
</reference>
<evidence type="ECO:0000313" key="2">
    <source>
        <dbReference type="EMBL" id="PTQ29338.1"/>
    </source>
</evidence>
<protein>
    <submittedName>
        <fullName evidence="2">Uncharacterized protein</fullName>
    </submittedName>
</protein>
<dbReference type="Gramene" id="Mp5g11900.1">
    <property type="protein sequence ID" value="Mp5g11900.1.cds1"/>
    <property type="gene ID" value="Mp5g11900"/>
</dbReference>
<dbReference type="AlphaFoldDB" id="A0A2R6W669"/>
<feature type="region of interest" description="Disordered" evidence="1">
    <location>
        <begin position="29"/>
        <end position="57"/>
    </location>
</feature>
<dbReference type="EMBL" id="KZ772813">
    <property type="protein sequence ID" value="PTQ29338.1"/>
    <property type="molecule type" value="Genomic_DNA"/>
</dbReference>
<evidence type="ECO:0000313" key="3">
    <source>
        <dbReference type="Proteomes" id="UP000244005"/>
    </source>
</evidence>
<keyword evidence="3" id="KW-1185">Reference proteome</keyword>
<proteinExistence type="predicted"/>
<name>A0A2R6W669_MARPO</name>
<accession>A0A2R6W669</accession>
<organism evidence="2 3">
    <name type="scientific">Marchantia polymorpha</name>
    <name type="common">Common liverwort</name>
    <name type="synonym">Marchantia aquatica</name>
    <dbReference type="NCBI Taxonomy" id="3197"/>
    <lineage>
        <taxon>Eukaryota</taxon>
        <taxon>Viridiplantae</taxon>
        <taxon>Streptophyta</taxon>
        <taxon>Embryophyta</taxon>
        <taxon>Marchantiophyta</taxon>
        <taxon>Marchantiopsida</taxon>
        <taxon>Marchantiidae</taxon>
        <taxon>Marchantiales</taxon>
        <taxon>Marchantiaceae</taxon>
        <taxon>Marchantia</taxon>
    </lineage>
</organism>
<dbReference type="Proteomes" id="UP000244005">
    <property type="component" value="Unassembled WGS sequence"/>
</dbReference>
<evidence type="ECO:0000256" key="1">
    <source>
        <dbReference type="SAM" id="MobiDB-lite"/>
    </source>
</evidence>